<keyword evidence="1" id="KW-0732">Signal</keyword>
<evidence type="ECO:0000313" key="3">
    <source>
        <dbReference type="Proteomes" id="UP000054559"/>
    </source>
</evidence>
<dbReference type="Proteomes" id="UP000054559">
    <property type="component" value="Unassembled WGS sequence"/>
</dbReference>
<dbReference type="OrthoDB" id="4183124at2759"/>
<feature type="signal peptide" evidence="1">
    <location>
        <begin position="1"/>
        <end position="21"/>
    </location>
</feature>
<reference evidence="3" key="1">
    <citation type="journal article" date="2010" name="Genome Res.">
        <title>Population genomic sequencing of Coccidioides fungi reveals recent hybridization and transposon control.</title>
        <authorList>
            <person name="Neafsey D.E."/>
            <person name="Barker B.M."/>
            <person name="Sharpton T.J."/>
            <person name="Stajich J.E."/>
            <person name="Park D.J."/>
            <person name="Whiston E."/>
            <person name="Hung C.-Y."/>
            <person name="McMahan C."/>
            <person name="White J."/>
            <person name="Sykes S."/>
            <person name="Heiman D."/>
            <person name="Young S."/>
            <person name="Zeng Q."/>
            <person name="Abouelleil A."/>
            <person name="Aftuck L."/>
            <person name="Bessette D."/>
            <person name="Brown A."/>
            <person name="FitzGerald M."/>
            <person name="Lui A."/>
            <person name="Macdonald J.P."/>
            <person name="Priest M."/>
            <person name="Orbach M.J."/>
            <person name="Galgiani J.N."/>
            <person name="Kirkland T.N."/>
            <person name="Cole G.T."/>
            <person name="Birren B.W."/>
            <person name="Henn M.R."/>
            <person name="Taylor J.W."/>
            <person name="Rounsley S.D."/>
        </authorList>
    </citation>
    <scope>NUCLEOTIDE SEQUENCE [LARGE SCALE GENOMIC DNA]</scope>
    <source>
        <strain evidence="3">RMSCC 3703</strain>
    </source>
</reference>
<evidence type="ECO:0000313" key="2">
    <source>
        <dbReference type="EMBL" id="KMU75629.1"/>
    </source>
</evidence>
<sequence>MTGKSGSRVLRLPFVPVLAVAAGSLLCRGTSQIPAEQRESMQVLSQVNYYMEQHDARYSYVLSNTELVPIKRLEASGNLLVAHAIPWETKGPEQLVVLLGLWYLWMLSTADDDWQIL</sequence>
<dbReference type="AlphaFoldDB" id="A0A0J8QSB2"/>
<feature type="chain" id="PRO_5005307657" evidence="1">
    <location>
        <begin position="22"/>
        <end position="117"/>
    </location>
</feature>
<organism evidence="2 3">
    <name type="scientific">Coccidioides immitis RMSCC 3703</name>
    <dbReference type="NCBI Taxonomy" id="454286"/>
    <lineage>
        <taxon>Eukaryota</taxon>
        <taxon>Fungi</taxon>
        <taxon>Dikarya</taxon>
        <taxon>Ascomycota</taxon>
        <taxon>Pezizomycotina</taxon>
        <taxon>Eurotiomycetes</taxon>
        <taxon>Eurotiomycetidae</taxon>
        <taxon>Onygenales</taxon>
        <taxon>Onygenaceae</taxon>
        <taxon>Coccidioides</taxon>
    </lineage>
</organism>
<proteinExistence type="predicted"/>
<accession>A0A0J8QSB2</accession>
<name>A0A0J8QSB2_COCIT</name>
<dbReference type="STRING" id="454286.A0A0J8QSB2"/>
<dbReference type="EMBL" id="DS268365">
    <property type="protein sequence ID" value="KMU75629.1"/>
    <property type="molecule type" value="Genomic_DNA"/>
</dbReference>
<protein>
    <submittedName>
        <fullName evidence="2">Uncharacterized protein</fullName>
    </submittedName>
</protein>
<gene>
    <name evidence="2" type="ORF">CISG_10368</name>
</gene>
<evidence type="ECO:0000256" key="1">
    <source>
        <dbReference type="SAM" id="SignalP"/>
    </source>
</evidence>